<evidence type="ECO:0000313" key="8">
    <source>
        <dbReference type="Proteomes" id="UP000238882"/>
    </source>
</evidence>
<dbReference type="EMBL" id="MSCN01000001">
    <property type="protein sequence ID" value="PQJ78769.1"/>
    <property type="molecule type" value="Genomic_DNA"/>
</dbReference>
<keyword evidence="6 7" id="KW-0012">Acyltransferase</keyword>
<dbReference type="InterPro" id="IPR004960">
    <property type="entry name" value="LipA_acyltrans"/>
</dbReference>
<protein>
    <submittedName>
        <fullName evidence="7">Lipid A biosynthesis acyltransferase</fullName>
    </submittedName>
</protein>
<evidence type="ECO:0000256" key="5">
    <source>
        <dbReference type="ARBA" id="ARBA00023136"/>
    </source>
</evidence>
<evidence type="ECO:0000256" key="4">
    <source>
        <dbReference type="ARBA" id="ARBA00022679"/>
    </source>
</evidence>
<proteinExistence type="predicted"/>
<dbReference type="Proteomes" id="UP000238882">
    <property type="component" value="Unassembled WGS sequence"/>
</dbReference>
<dbReference type="OrthoDB" id="9801955at2"/>
<evidence type="ECO:0000256" key="6">
    <source>
        <dbReference type="ARBA" id="ARBA00023315"/>
    </source>
</evidence>
<evidence type="ECO:0000256" key="1">
    <source>
        <dbReference type="ARBA" id="ARBA00004533"/>
    </source>
</evidence>
<keyword evidence="3" id="KW-0997">Cell inner membrane</keyword>
<dbReference type="GO" id="GO:0005886">
    <property type="term" value="C:plasma membrane"/>
    <property type="evidence" value="ECO:0007669"/>
    <property type="project" value="UniProtKB-SubCell"/>
</dbReference>
<reference evidence="7 8" key="1">
    <citation type="submission" date="2016-12" db="EMBL/GenBank/DDBJ databases">
        <title>Trade-off between light-utilization and light-protection in marine flavobacteria.</title>
        <authorList>
            <person name="Kumagai Y."/>
            <person name="Yoshizawa S."/>
            <person name="Kogure K."/>
            <person name="Iwasaki W."/>
        </authorList>
    </citation>
    <scope>NUCLEOTIDE SEQUENCE [LARGE SCALE GENOMIC DNA]</scope>
    <source>
        <strain evidence="7 8">NBRC 108759</strain>
    </source>
</reference>
<dbReference type="CDD" id="cd07984">
    <property type="entry name" value="LPLAT_LABLAT-like"/>
    <property type="match status" value="1"/>
</dbReference>
<dbReference type="Pfam" id="PF03279">
    <property type="entry name" value="Lip_A_acyltrans"/>
    <property type="match status" value="1"/>
</dbReference>
<comment type="subcellular location">
    <subcellularLocation>
        <location evidence="1">Cell inner membrane</location>
    </subcellularLocation>
</comment>
<comment type="caution">
    <text evidence="7">The sequence shown here is derived from an EMBL/GenBank/DDBJ whole genome shotgun (WGS) entry which is preliminary data.</text>
</comment>
<evidence type="ECO:0000256" key="3">
    <source>
        <dbReference type="ARBA" id="ARBA00022519"/>
    </source>
</evidence>
<gene>
    <name evidence="7" type="ORF">BTO18_06030</name>
</gene>
<dbReference type="AlphaFoldDB" id="A0A2S7WMF8"/>
<dbReference type="RefSeq" id="WP_105015364.1">
    <property type="nucleotide sequence ID" value="NZ_MSCN01000001.1"/>
</dbReference>
<keyword evidence="5" id="KW-0472">Membrane</keyword>
<keyword evidence="2" id="KW-1003">Cell membrane</keyword>
<sequence>MQFLVFVFTYPFFWLFSRLPMKVLNIKSDILFLLIYYVIGYRKEVVLENLKLAFPEKSIEDRKKIARYFFKHFTDLFIETIKAISISEQEILKRYKYKNPELVNNLLKDGKSIAFVSAHHANWEWSVNSPLVLDSKVNGAYTSIGNKYFDKIVKQSRERFGFVCYESSKTVKAILKDYKNKKQGIYLLISDQSPQLEHTLYWQKFFGIKVPFHIGAETLAKKFNLAVVYCDTTKVKRGFYETEFKLIAENPKDFDDYKITDAYIRLTEETVKKQPECYLWSHKRFKHKDRFEEWKTLKAAKKSKK</sequence>
<dbReference type="GO" id="GO:0016746">
    <property type="term" value="F:acyltransferase activity"/>
    <property type="evidence" value="ECO:0007669"/>
    <property type="project" value="UniProtKB-KW"/>
</dbReference>
<organism evidence="7 8">
    <name type="scientific">Polaribacter porphyrae</name>
    <dbReference type="NCBI Taxonomy" id="1137780"/>
    <lineage>
        <taxon>Bacteria</taxon>
        <taxon>Pseudomonadati</taxon>
        <taxon>Bacteroidota</taxon>
        <taxon>Flavobacteriia</taxon>
        <taxon>Flavobacteriales</taxon>
        <taxon>Flavobacteriaceae</taxon>
    </lineage>
</organism>
<dbReference type="PANTHER" id="PTHR30606">
    <property type="entry name" value="LIPID A BIOSYNTHESIS LAUROYL ACYLTRANSFERASE"/>
    <property type="match status" value="1"/>
</dbReference>
<keyword evidence="4 7" id="KW-0808">Transferase</keyword>
<dbReference type="PIRSF" id="PIRSF026649">
    <property type="entry name" value="MsbB"/>
    <property type="match status" value="1"/>
</dbReference>
<accession>A0A2S7WMF8</accession>
<dbReference type="GO" id="GO:0009247">
    <property type="term" value="P:glycolipid biosynthetic process"/>
    <property type="evidence" value="ECO:0007669"/>
    <property type="project" value="UniProtKB-ARBA"/>
</dbReference>
<evidence type="ECO:0000256" key="2">
    <source>
        <dbReference type="ARBA" id="ARBA00022475"/>
    </source>
</evidence>
<keyword evidence="8" id="KW-1185">Reference proteome</keyword>
<name>A0A2S7WMF8_9FLAO</name>
<evidence type="ECO:0000313" key="7">
    <source>
        <dbReference type="EMBL" id="PQJ78769.1"/>
    </source>
</evidence>
<dbReference type="PANTHER" id="PTHR30606:SF10">
    <property type="entry name" value="PHOSPHATIDYLINOSITOL MANNOSIDE ACYLTRANSFERASE"/>
    <property type="match status" value="1"/>
</dbReference>